<comment type="caution">
    <text evidence="15">The sequence shown here is derived from an EMBL/GenBank/DDBJ whole genome shotgun (WGS) entry which is preliminary data.</text>
</comment>
<feature type="binding site" evidence="10">
    <location>
        <begin position="336"/>
        <end position="344"/>
    </location>
    <ligand>
        <name>ATP</name>
        <dbReference type="ChEBI" id="CHEBI:30616"/>
    </ligand>
</feature>
<dbReference type="InterPro" id="IPR020635">
    <property type="entry name" value="Tyr_kinase_cat_dom"/>
</dbReference>
<dbReference type="Gene3D" id="1.10.510.10">
    <property type="entry name" value="Transferase(Phosphotransferase) domain 1"/>
    <property type="match status" value="1"/>
</dbReference>
<dbReference type="GO" id="GO:0005524">
    <property type="term" value="F:ATP binding"/>
    <property type="evidence" value="ECO:0007669"/>
    <property type="project" value="UniProtKB-UniRule"/>
</dbReference>
<dbReference type="PRINTS" id="PR00401">
    <property type="entry name" value="SH2DOMAIN"/>
</dbReference>
<keyword evidence="5" id="KW-0391">Immunity</keyword>
<feature type="domain" description="Protein kinase" evidence="14">
    <location>
        <begin position="330"/>
        <end position="594"/>
    </location>
</feature>
<dbReference type="FunFam" id="1.10.510.10:FF:000521">
    <property type="entry name" value="Tyrosine-protein kinase pr2"/>
    <property type="match status" value="1"/>
</dbReference>
<dbReference type="GO" id="GO:0002376">
    <property type="term" value="P:immune system process"/>
    <property type="evidence" value="ECO:0007669"/>
    <property type="project" value="UniProtKB-KW"/>
</dbReference>
<keyword evidence="2 8" id="KW-0547">Nucleotide-binding</keyword>
<name>A0A7I8VHH2_9ANNE</name>
<dbReference type="InterPro" id="IPR011009">
    <property type="entry name" value="Kinase-like_dom_sf"/>
</dbReference>
<dbReference type="Gene3D" id="3.30.200.20">
    <property type="entry name" value="Phosphorylase Kinase, domain 1"/>
    <property type="match status" value="1"/>
</dbReference>
<evidence type="ECO:0000256" key="12">
    <source>
        <dbReference type="PROSITE-ProRule" id="PRU10141"/>
    </source>
</evidence>
<evidence type="ECO:0000256" key="6">
    <source>
        <dbReference type="ARBA" id="ARBA00023137"/>
    </source>
</evidence>
<keyword evidence="4 8" id="KW-0067">ATP-binding</keyword>
<keyword evidence="16" id="KW-1185">Reference proteome</keyword>
<feature type="domain" description="SH2" evidence="13">
    <location>
        <begin position="165"/>
        <end position="257"/>
    </location>
</feature>
<evidence type="ECO:0000256" key="9">
    <source>
        <dbReference type="PIRSR" id="PIRSR000604-1"/>
    </source>
</evidence>
<keyword evidence="1 8" id="KW-0808">Transferase</keyword>
<dbReference type="EC" id="2.7.10.2" evidence="8"/>
<dbReference type="SMART" id="SM00252">
    <property type="entry name" value="SH2"/>
    <property type="match status" value="2"/>
</dbReference>
<proteinExistence type="inferred from homology"/>
<keyword evidence="6 8" id="KW-0829">Tyrosine-protein kinase</keyword>
<dbReference type="InterPro" id="IPR050198">
    <property type="entry name" value="Non-receptor_tyrosine_kinases"/>
</dbReference>
<dbReference type="SUPFAM" id="SSF56112">
    <property type="entry name" value="Protein kinase-like (PK-like)"/>
    <property type="match status" value="1"/>
</dbReference>
<keyword evidence="11" id="KW-0727">SH2 domain</keyword>
<dbReference type="SUPFAM" id="SSF55550">
    <property type="entry name" value="SH2 domain"/>
    <property type="match status" value="2"/>
</dbReference>
<dbReference type="InterPro" id="IPR000719">
    <property type="entry name" value="Prot_kinase_dom"/>
</dbReference>
<dbReference type="PANTHER" id="PTHR24418">
    <property type="entry name" value="TYROSINE-PROTEIN KINASE"/>
    <property type="match status" value="1"/>
</dbReference>
<dbReference type="AlphaFoldDB" id="A0A7I8VHH2"/>
<comment type="similarity">
    <text evidence="8">Belongs to the protein kinase superfamily. Tyr protein kinase family. SYK/ZAP-70 subfamily.</text>
</comment>
<dbReference type="InterPro" id="IPR008266">
    <property type="entry name" value="Tyr_kinase_AS"/>
</dbReference>
<dbReference type="GO" id="GO:0035556">
    <property type="term" value="P:intracellular signal transduction"/>
    <property type="evidence" value="ECO:0007669"/>
    <property type="project" value="InterPro"/>
</dbReference>
<dbReference type="PROSITE" id="PS50011">
    <property type="entry name" value="PROTEIN_KINASE_DOM"/>
    <property type="match status" value="1"/>
</dbReference>
<dbReference type="GO" id="GO:0004715">
    <property type="term" value="F:non-membrane spanning protein tyrosine kinase activity"/>
    <property type="evidence" value="ECO:0007669"/>
    <property type="project" value="UniProtKB-EC"/>
</dbReference>
<dbReference type="InterPro" id="IPR000980">
    <property type="entry name" value="SH2"/>
</dbReference>
<reference evidence="15 16" key="1">
    <citation type="submission" date="2020-08" db="EMBL/GenBank/DDBJ databases">
        <authorList>
            <person name="Hejnol A."/>
        </authorList>
    </citation>
    <scope>NUCLEOTIDE SEQUENCE [LARGE SCALE GENOMIC DNA]</scope>
</reference>
<dbReference type="InterPro" id="IPR001245">
    <property type="entry name" value="Ser-Thr/Tyr_kinase_cat_dom"/>
</dbReference>
<evidence type="ECO:0000256" key="8">
    <source>
        <dbReference type="PIRNR" id="PIRNR000604"/>
    </source>
</evidence>
<evidence type="ECO:0000256" key="2">
    <source>
        <dbReference type="ARBA" id="ARBA00022741"/>
    </source>
</evidence>
<dbReference type="Pfam" id="PF00017">
    <property type="entry name" value="SH2"/>
    <property type="match status" value="2"/>
</dbReference>
<evidence type="ECO:0000313" key="16">
    <source>
        <dbReference type="Proteomes" id="UP000549394"/>
    </source>
</evidence>
<dbReference type="Pfam" id="PF07714">
    <property type="entry name" value="PK_Tyr_Ser-Thr"/>
    <property type="match status" value="1"/>
</dbReference>
<dbReference type="PRINTS" id="PR00109">
    <property type="entry name" value="TYRKINASE"/>
</dbReference>
<dbReference type="PROSITE" id="PS00107">
    <property type="entry name" value="PROTEIN_KINASE_ATP"/>
    <property type="match status" value="1"/>
</dbReference>
<organism evidence="15 16">
    <name type="scientific">Dimorphilus gyrociliatus</name>
    <dbReference type="NCBI Taxonomy" id="2664684"/>
    <lineage>
        <taxon>Eukaryota</taxon>
        <taxon>Metazoa</taxon>
        <taxon>Spiralia</taxon>
        <taxon>Lophotrochozoa</taxon>
        <taxon>Annelida</taxon>
        <taxon>Polychaeta</taxon>
        <taxon>Polychaeta incertae sedis</taxon>
        <taxon>Dinophilidae</taxon>
        <taxon>Dimorphilus</taxon>
    </lineage>
</organism>
<dbReference type="Proteomes" id="UP000549394">
    <property type="component" value="Unassembled WGS sequence"/>
</dbReference>
<evidence type="ECO:0000256" key="11">
    <source>
        <dbReference type="PROSITE-ProRule" id="PRU00191"/>
    </source>
</evidence>
<evidence type="ECO:0000259" key="13">
    <source>
        <dbReference type="PROSITE" id="PS50001"/>
    </source>
</evidence>
<comment type="catalytic activity">
    <reaction evidence="7 8">
        <text>L-tyrosyl-[protein] + ATP = O-phospho-L-tyrosyl-[protein] + ADP + H(+)</text>
        <dbReference type="Rhea" id="RHEA:10596"/>
        <dbReference type="Rhea" id="RHEA-COMP:10136"/>
        <dbReference type="Rhea" id="RHEA-COMP:20101"/>
        <dbReference type="ChEBI" id="CHEBI:15378"/>
        <dbReference type="ChEBI" id="CHEBI:30616"/>
        <dbReference type="ChEBI" id="CHEBI:46858"/>
        <dbReference type="ChEBI" id="CHEBI:61978"/>
        <dbReference type="ChEBI" id="CHEBI:456216"/>
        <dbReference type="EC" id="2.7.10.2"/>
    </reaction>
</comment>
<evidence type="ECO:0000313" key="15">
    <source>
        <dbReference type="EMBL" id="CAD5115629.1"/>
    </source>
</evidence>
<evidence type="ECO:0000256" key="7">
    <source>
        <dbReference type="ARBA" id="ARBA00051245"/>
    </source>
</evidence>
<evidence type="ECO:0000256" key="5">
    <source>
        <dbReference type="ARBA" id="ARBA00022859"/>
    </source>
</evidence>
<dbReference type="GO" id="GO:0005737">
    <property type="term" value="C:cytoplasm"/>
    <property type="evidence" value="ECO:0007669"/>
    <property type="project" value="InterPro"/>
</dbReference>
<dbReference type="InterPro" id="IPR017441">
    <property type="entry name" value="Protein_kinase_ATP_BS"/>
</dbReference>
<dbReference type="OrthoDB" id="535945at2759"/>
<dbReference type="SMART" id="SM00219">
    <property type="entry name" value="TyrKc"/>
    <property type="match status" value="1"/>
</dbReference>
<evidence type="ECO:0000259" key="14">
    <source>
        <dbReference type="PROSITE" id="PS50011"/>
    </source>
</evidence>
<dbReference type="PROSITE" id="PS50001">
    <property type="entry name" value="SH2"/>
    <property type="match status" value="2"/>
</dbReference>
<dbReference type="PROSITE" id="PS00109">
    <property type="entry name" value="PROTEIN_KINASE_TYR"/>
    <property type="match status" value="1"/>
</dbReference>
<protein>
    <recommendedName>
        <fullName evidence="8">Tyrosine-protein kinase</fullName>
        <ecNumber evidence="8">2.7.10.2</ecNumber>
    </recommendedName>
</protein>
<evidence type="ECO:0000256" key="10">
    <source>
        <dbReference type="PIRSR" id="PIRSR000604-2"/>
    </source>
</evidence>
<gene>
    <name evidence="15" type="ORF">DGYR_LOCUS4349</name>
</gene>
<evidence type="ECO:0000256" key="1">
    <source>
        <dbReference type="ARBA" id="ARBA00022679"/>
    </source>
</evidence>
<sequence length="594" mass="68933">MQQSGKNPANLQYYHGRIPREEAERRLRNKNLVEGMYLLRANMTVNGNYVLSIVHSGRIHHYSLECQANGSIMIQDGRPFPGPYELIEHHKHALDGLLTHPREPCNRDPGTSPMAWPYVTMRDFEVALNYEANRTYRKSLDKLWGKQRDDLVYSVSKKLHEHQRWFHKNIDREEAELRMKKNGHKNGKFLVRSKTHNGGGFALSLSCSGHTKHYRIDEREDGNYGIEEGPGFSFLMDLIGHYFNRMDGLLCKLTVPCVPPDFRAPSYNNGTSANPLYNPYAQRSVSSPWDEPESPDFPVQGQSNLPAEDHQKIYDFGFTENLLRISRNDLELTEELGKGYFGSVMRGRLSFNNSLIPVAVKTLIQNDVPNSQSEIMNEAILMARLKHKNVIRMIGICRTDTFMLVLELAPLGQLNKYVRRRQQRMPQQNLVEILRQVAVGMAYLGQQNFVHRDLAARNVLLVTETFAKISDFGMSKALGIGENYYKTERAGKWPLKWYAPECIWYFKFDTKSDVWSYGVTMWETFENGDKPYKGMRGQEILEFIDAGHRLKQPNRCPEKLYELMLRCWSHEAEDRPSFQEIVRFYKDYQRNSNP</sequence>
<dbReference type="InterPro" id="IPR012234">
    <property type="entry name" value="Tyr_kinase_non-rcpt_SYK/ZAP70"/>
</dbReference>
<feature type="binding site" evidence="10 12">
    <location>
        <position position="361"/>
    </location>
    <ligand>
        <name>ATP</name>
        <dbReference type="ChEBI" id="CHEBI:30616"/>
    </ligand>
</feature>
<accession>A0A7I8VHH2</accession>
<dbReference type="EMBL" id="CAJFCJ010000006">
    <property type="protein sequence ID" value="CAD5115629.1"/>
    <property type="molecule type" value="Genomic_DNA"/>
</dbReference>
<dbReference type="InterPro" id="IPR036860">
    <property type="entry name" value="SH2_dom_sf"/>
</dbReference>
<dbReference type="Gene3D" id="3.30.505.10">
    <property type="entry name" value="SH2 domain"/>
    <property type="match status" value="2"/>
</dbReference>
<feature type="domain" description="SH2" evidence="13">
    <location>
        <begin position="13"/>
        <end position="105"/>
    </location>
</feature>
<evidence type="ECO:0000256" key="3">
    <source>
        <dbReference type="ARBA" id="ARBA00022777"/>
    </source>
</evidence>
<keyword evidence="3 8" id="KW-0418">Kinase</keyword>
<dbReference type="PIRSF" id="PIRSF000604">
    <property type="entry name" value="TyrPK_SYK"/>
    <property type="match status" value="1"/>
</dbReference>
<feature type="active site" description="Proton acceptor" evidence="9">
    <location>
        <position position="453"/>
    </location>
</feature>
<evidence type="ECO:0000256" key="4">
    <source>
        <dbReference type="ARBA" id="ARBA00022840"/>
    </source>
</evidence>